<evidence type="ECO:0000313" key="2">
    <source>
        <dbReference type="Proteomes" id="UP000297872"/>
    </source>
</evidence>
<dbReference type="GeneID" id="302994957"/>
<dbReference type="OrthoDB" id="964176at2"/>
<dbReference type="Pfam" id="PF05069">
    <property type="entry name" value="Phage_tail_S"/>
    <property type="match status" value="1"/>
</dbReference>
<dbReference type="RefSeq" id="WP_134843218.1">
    <property type="nucleotide sequence ID" value="NZ_SGVY01000013.1"/>
</dbReference>
<sequence length="160" mass="18354">MSDIIDGQKLEADILKDMRVELSEEFDKNFQRKAFFTDAWKPRKDKKALGSLLVVTGAMRRSIKSEVVGHGVRFSSSLPYTTIHNEGGKGTLTVKAHYRTSKKGKRYQVKSHQRRFNMPQRQFIGDGKETQQLIKDVIDDNLQAFSLSMSNFISSRIKKK</sequence>
<comment type="caution">
    <text evidence="1">The sequence shown here is derived from an EMBL/GenBank/DDBJ whole genome shotgun (WGS) entry which is preliminary data.</text>
</comment>
<protein>
    <recommendedName>
        <fullName evidence="3">Phage morphogenesis protein</fullName>
    </recommendedName>
</protein>
<dbReference type="Proteomes" id="UP000297872">
    <property type="component" value="Unassembled WGS sequence"/>
</dbReference>
<name>A0A4Y8VPF7_9BACT</name>
<dbReference type="InterPro" id="IPR006522">
    <property type="entry name" value="Phage_virion_morphogenesis"/>
</dbReference>
<dbReference type="AlphaFoldDB" id="A0A4Y8VPF7"/>
<evidence type="ECO:0000313" key="1">
    <source>
        <dbReference type="EMBL" id="TFH82452.1"/>
    </source>
</evidence>
<proteinExistence type="predicted"/>
<organism evidence="1 2">
    <name type="scientific">Segatella hominis</name>
    <dbReference type="NCBI Taxonomy" id="2518605"/>
    <lineage>
        <taxon>Bacteria</taxon>
        <taxon>Pseudomonadati</taxon>
        <taxon>Bacteroidota</taxon>
        <taxon>Bacteroidia</taxon>
        <taxon>Bacteroidales</taxon>
        <taxon>Prevotellaceae</taxon>
        <taxon>Segatella</taxon>
    </lineage>
</organism>
<evidence type="ECO:0008006" key="3">
    <source>
        <dbReference type="Google" id="ProtNLM"/>
    </source>
</evidence>
<reference evidence="1 2" key="1">
    <citation type="submission" date="2019-02" db="EMBL/GenBank/DDBJ databases">
        <title>Draft Genome Sequence of the Prevotella sp. BCRC 81118, Isolated from Human Feces.</title>
        <authorList>
            <person name="Huang C.-H."/>
        </authorList>
    </citation>
    <scope>NUCLEOTIDE SEQUENCE [LARGE SCALE GENOMIC DNA]</scope>
    <source>
        <strain evidence="1 2">BCRC 81118</strain>
    </source>
</reference>
<accession>A0A4Y8VPF7</accession>
<dbReference type="EMBL" id="SGVY01000013">
    <property type="protein sequence ID" value="TFH82452.1"/>
    <property type="molecule type" value="Genomic_DNA"/>
</dbReference>
<gene>
    <name evidence="1" type="ORF">EXN75_06580</name>
</gene>
<keyword evidence="2" id="KW-1185">Reference proteome</keyword>